<dbReference type="AlphaFoldDB" id="A0ABD2NGA1"/>
<dbReference type="Proteomes" id="UP001516400">
    <property type="component" value="Unassembled WGS sequence"/>
</dbReference>
<organism evidence="1 2">
    <name type="scientific">Cryptolaemus montrouzieri</name>
    <dbReference type="NCBI Taxonomy" id="559131"/>
    <lineage>
        <taxon>Eukaryota</taxon>
        <taxon>Metazoa</taxon>
        <taxon>Ecdysozoa</taxon>
        <taxon>Arthropoda</taxon>
        <taxon>Hexapoda</taxon>
        <taxon>Insecta</taxon>
        <taxon>Pterygota</taxon>
        <taxon>Neoptera</taxon>
        <taxon>Endopterygota</taxon>
        <taxon>Coleoptera</taxon>
        <taxon>Polyphaga</taxon>
        <taxon>Cucujiformia</taxon>
        <taxon>Coccinelloidea</taxon>
        <taxon>Coccinellidae</taxon>
        <taxon>Scymninae</taxon>
        <taxon>Scymnini</taxon>
        <taxon>Cryptolaemus</taxon>
    </lineage>
</organism>
<sequence length="205" mass="24315">MCESPETRREVFKKKLFGEVLKAQLKENYAYLKTCKEKQIFGRAVSGKPIRKYKLWRRKESSMSHKKSSVSVSKLRTRKDKISSDGINIVRIFYENDDHSRLGAGKGECLTRRGVENQKRYLSDSIANPYKFQAEHFKIRYTTFYRLRPFWAITPNVNKRDTCLCIKHANIDLKLSTLHRRRISTYNSHTKLLEETCCNRYDELY</sequence>
<gene>
    <name evidence="1" type="ORF">HHI36_013081</name>
</gene>
<keyword evidence="2" id="KW-1185">Reference proteome</keyword>
<proteinExistence type="predicted"/>
<dbReference type="EMBL" id="JABFTP020000103">
    <property type="protein sequence ID" value="KAL3277741.1"/>
    <property type="molecule type" value="Genomic_DNA"/>
</dbReference>
<accession>A0ABD2NGA1</accession>
<evidence type="ECO:0000313" key="2">
    <source>
        <dbReference type="Proteomes" id="UP001516400"/>
    </source>
</evidence>
<evidence type="ECO:0000313" key="1">
    <source>
        <dbReference type="EMBL" id="KAL3277741.1"/>
    </source>
</evidence>
<protein>
    <submittedName>
        <fullName evidence="1">Uncharacterized protein</fullName>
    </submittedName>
</protein>
<name>A0ABD2NGA1_9CUCU</name>
<reference evidence="1 2" key="1">
    <citation type="journal article" date="2021" name="BMC Biol.">
        <title>Horizontally acquired antibacterial genes associated with adaptive radiation of ladybird beetles.</title>
        <authorList>
            <person name="Li H.S."/>
            <person name="Tang X.F."/>
            <person name="Huang Y.H."/>
            <person name="Xu Z.Y."/>
            <person name="Chen M.L."/>
            <person name="Du X.Y."/>
            <person name="Qiu B.Y."/>
            <person name="Chen P.T."/>
            <person name="Zhang W."/>
            <person name="Slipinski A."/>
            <person name="Escalona H.E."/>
            <person name="Waterhouse R.M."/>
            <person name="Zwick A."/>
            <person name="Pang H."/>
        </authorList>
    </citation>
    <scope>NUCLEOTIDE SEQUENCE [LARGE SCALE GENOMIC DNA]</scope>
    <source>
        <strain evidence="1">SYSU2018</strain>
    </source>
</reference>
<comment type="caution">
    <text evidence="1">The sequence shown here is derived from an EMBL/GenBank/DDBJ whole genome shotgun (WGS) entry which is preliminary data.</text>
</comment>